<keyword evidence="1" id="KW-0812">Transmembrane</keyword>
<sequence length="99" mass="10975">MKNRNLEQKLKILTWILIIMIFSSILIKPLTGNQTIISILLGVLFIIIGIRGFLINTVLIGRNDVNLDYKEGSVIGKIANMVVILVGVTVIIFSIIKAI</sequence>
<dbReference type="AlphaFoldDB" id="A0A381J734"/>
<feature type="transmembrane region" description="Helical" evidence="1">
    <location>
        <begin position="36"/>
        <end position="54"/>
    </location>
</feature>
<dbReference type="Proteomes" id="UP000254664">
    <property type="component" value="Unassembled WGS sequence"/>
</dbReference>
<organism evidence="2 3">
    <name type="scientific">Clostridium putrefaciens</name>
    <dbReference type="NCBI Taxonomy" id="99675"/>
    <lineage>
        <taxon>Bacteria</taxon>
        <taxon>Bacillati</taxon>
        <taxon>Bacillota</taxon>
        <taxon>Clostridia</taxon>
        <taxon>Eubacteriales</taxon>
        <taxon>Clostridiaceae</taxon>
        <taxon>Clostridium</taxon>
    </lineage>
</organism>
<gene>
    <name evidence="2" type="ORF">NCTC9836_00514</name>
</gene>
<evidence type="ECO:0000313" key="2">
    <source>
        <dbReference type="EMBL" id="SUY45930.1"/>
    </source>
</evidence>
<keyword evidence="1" id="KW-0472">Membrane</keyword>
<accession>A0A381J734</accession>
<reference evidence="2 3" key="1">
    <citation type="submission" date="2018-06" db="EMBL/GenBank/DDBJ databases">
        <authorList>
            <consortium name="Pathogen Informatics"/>
            <person name="Doyle S."/>
        </authorList>
    </citation>
    <scope>NUCLEOTIDE SEQUENCE [LARGE SCALE GENOMIC DNA]</scope>
    <source>
        <strain evidence="2 3">NCTC9836</strain>
    </source>
</reference>
<dbReference type="EMBL" id="UFWZ01000001">
    <property type="protein sequence ID" value="SUY45930.1"/>
    <property type="molecule type" value="Genomic_DNA"/>
</dbReference>
<evidence type="ECO:0000256" key="1">
    <source>
        <dbReference type="SAM" id="Phobius"/>
    </source>
</evidence>
<evidence type="ECO:0000313" key="3">
    <source>
        <dbReference type="Proteomes" id="UP000254664"/>
    </source>
</evidence>
<proteinExistence type="predicted"/>
<name>A0A381J734_9CLOT</name>
<keyword evidence="3" id="KW-1185">Reference proteome</keyword>
<keyword evidence="1" id="KW-1133">Transmembrane helix</keyword>
<feature type="transmembrane region" description="Helical" evidence="1">
    <location>
        <begin position="74"/>
        <end position="96"/>
    </location>
</feature>
<feature type="transmembrane region" description="Helical" evidence="1">
    <location>
        <begin position="12"/>
        <end position="30"/>
    </location>
</feature>
<protein>
    <submittedName>
        <fullName evidence="2">Uncharacterized protein</fullName>
    </submittedName>
</protein>
<dbReference type="RefSeq" id="WP_115640332.1">
    <property type="nucleotide sequence ID" value="NZ_UFWZ01000001.1"/>
</dbReference>